<evidence type="ECO:0000313" key="1">
    <source>
        <dbReference type="EMBL" id="KAA6307152.1"/>
    </source>
</evidence>
<reference evidence="1" key="1">
    <citation type="submission" date="2019-03" db="EMBL/GenBank/DDBJ databases">
        <title>Single cell metagenomics reveals metabolic interactions within the superorganism composed of flagellate Streblomastix strix and complex community of Bacteroidetes bacteria on its surface.</title>
        <authorList>
            <person name="Treitli S.C."/>
            <person name="Kolisko M."/>
            <person name="Husnik F."/>
            <person name="Keeling P."/>
            <person name="Hampl V."/>
        </authorList>
    </citation>
    <scope>NUCLEOTIDE SEQUENCE</scope>
    <source>
        <strain evidence="1">STM</strain>
    </source>
</reference>
<proteinExistence type="predicted"/>
<organism evidence="1">
    <name type="scientific">termite gut metagenome</name>
    <dbReference type="NCBI Taxonomy" id="433724"/>
    <lineage>
        <taxon>unclassified sequences</taxon>
        <taxon>metagenomes</taxon>
        <taxon>organismal metagenomes</taxon>
    </lineage>
</organism>
<name>A0A5J4PCW6_9ZZZZ</name>
<feature type="non-terminal residue" evidence="1">
    <location>
        <position position="41"/>
    </location>
</feature>
<gene>
    <name evidence="1" type="ORF">EZS27_041183</name>
</gene>
<protein>
    <submittedName>
        <fullName evidence="1">Uncharacterized protein</fullName>
    </submittedName>
</protein>
<dbReference type="AlphaFoldDB" id="A0A5J4PCW6"/>
<accession>A0A5J4PCW6</accession>
<comment type="caution">
    <text evidence="1">The sequence shown here is derived from an EMBL/GenBank/DDBJ whole genome shotgun (WGS) entry which is preliminary data.</text>
</comment>
<sequence length="41" mass="4612">MVTKTIAIYVFLDDIFKSMGHKEPINRKTSDSEIATTLLIA</sequence>
<dbReference type="EMBL" id="SNRY01009374">
    <property type="protein sequence ID" value="KAA6307152.1"/>
    <property type="molecule type" value="Genomic_DNA"/>
</dbReference>